<comment type="similarity">
    <text evidence="2 10">Belongs to the TCP-1 chaperonin family.</text>
</comment>
<dbReference type="GO" id="GO:0005524">
    <property type="term" value="F:ATP binding"/>
    <property type="evidence" value="ECO:0007669"/>
    <property type="project" value="UniProtKB-KW"/>
</dbReference>
<dbReference type="InterPro" id="IPR027409">
    <property type="entry name" value="GroEL-like_apical_dom_sf"/>
</dbReference>
<keyword evidence="12" id="KW-1185">Reference proteome</keyword>
<dbReference type="FunFam" id="3.50.7.10:FF:000009">
    <property type="entry name" value="T-complex protein 1 subunit alpha"/>
    <property type="match status" value="1"/>
</dbReference>
<evidence type="ECO:0000313" key="12">
    <source>
        <dbReference type="Proteomes" id="UP001168098"/>
    </source>
</evidence>
<evidence type="ECO:0000256" key="10">
    <source>
        <dbReference type="RuleBase" id="RU004187"/>
    </source>
</evidence>
<dbReference type="EMBL" id="JARBHA010000015">
    <property type="protein sequence ID" value="KAJ9680644.1"/>
    <property type="molecule type" value="Genomic_DNA"/>
</dbReference>
<organism evidence="11 12">
    <name type="scientific">Vitis rotundifolia</name>
    <name type="common">Muscadine grape</name>
    <dbReference type="NCBI Taxonomy" id="103349"/>
    <lineage>
        <taxon>Eukaryota</taxon>
        <taxon>Viridiplantae</taxon>
        <taxon>Streptophyta</taxon>
        <taxon>Embryophyta</taxon>
        <taxon>Tracheophyta</taxon>
        <taxon>Spermatophyta</taxon>
        <taxon>Magnoliopsida</taxon>
        <taxon>eudicotyledons</taxon>
        <taxon>Gunneridae</taxon>
        <taxon>Pentapetalae</taxon>
        <taxon>rosids</taxon>
        <taxon>Vitales</taxon>
        <taxon>Vitaceae</taxon>
        <taxon>Viteae</taxon>
        <taxon>Vitis</taxon>
    </lineage>
</organism>
<dbReference type="PANTHER" id="PTHR11353">
    <property type="entry name" value="CHAPERONIN"/>
    <property type="match status" value="1"/>
</dbReference>
<accession>A0AA38Z1N6</accession>
<dbReference type="AlphaFoldDB" id="A0AA38Z1N6"/>
<keyword evidence="4" id="KW-0963">Cytoplasm</keyword>
<keyword evidence="5 10" id="KW-0547">Nucleotide-binding</keyword>
<keyword evidence="6 10" id="KW-0067">ATP-binding</keyword>
<evidence type="ECO:0000256" key="2">
    <source>
        <dbReference type="ARBA" id="ARBA00008020"/>
    </source>
</evidence>
<evidence type="ECO:0000256" key="6">
    <source>
        <dbReference type="ARBA" id="ARBA00022840"/>
    </source>
</evidence>
<dbReference type="PRINTS" id="PR00304">
    <property type="entry name" value="TCOMPLEXTCP1"/>
</dbReference>
<comment type="function">
    <text evidence="8">Molecular chaperone; assists the folding of proteins upon ATP hydrolysis. Known to play a role, in vitro, in the folding of actin and tubulin.</text>
</comment>
<dbReference type="Gene3D" id="1.10.560.10">
    <property type="entry name" value="GroEL-like equatorial domain"/>
    <property type="match status" value="1"/>
</dbReference>
<dbReference type="Gene3D" id="3.50.7.10">
    <property type="entry name" value="GroEL"/>
    <property type="match status" value="1"/>
</dbReference>
<dbReference type="NCBIfam" id="NF041083">
    <property type="entry name" value="thermosome_beta"/>
    <property type="match status" value="1"/>
</dbReference>
<dbReference type="FunFam" id="1.10.560.10:FF:000070">
    <property type="entry name" value="Uncharacterized protein"/>
    <property type="match status" value="1"/>
</dbReference>
<dbReference type="InterPro" id="IPR027413">
    <property type="entry name" value="GROEL-like_equatorial_sf"/>
</dbReference>
<dbReference type="GO" id="GO:0051082">
    <property type="term" value="F:unfolded protein binding"/>
    <property type="evidence" value="ECO:0007669"/>
    <property type="project" value="InterPro"/>
</dbReference>
<evidence type="ECO:0000256" key="8">
    <source>
        <dbReference type="ARBA" id="ARBA00024677"/>
    </source>
</evidence>
<dbReference type="Gene3D" id="3.30.260.10">
    <property type="entry name" value="TCP-1-like chaperonin intermediate domain"/>
    <property type="match status" value="1"/>
</dbReference>
<dbReference type="SUPFAM" id="SSF48592">
    <property type="entry name" value="GroEL equatorial domain-like"/>
    <property type="match status" value="1"/>
</dbReference>
<dbReference type="PROSITE" id="PS00995">
    <property type="entry name" value="TCP1_3"/>
    <property type="match status" value="1"/>
</dbReference>
<dbReference type="GO" id="GO:0016887">
    <property type="term" value="F:ATP hydrolysis activity"/>
    <property type="evidence" value="ECO:0007669"/>
    <property type="project" value="InterPro"/>
</dbReference>
<evidence type="ECO:0000256" key="1">
    <source>
        <dbReference type="ARBA" id="ARBA00004496"/>
    </source>
</evidence>
<comment type="caution">
    <text evidence="11">The sequence shown here is derived from an EMBL/GenBank/DDBJ whole genome shotgun (WGS) entry which is preliminary data.</text>
</comment>
<dbReference type="InterPro" id="IPR054827">
    <property type="entry name" value="thermosome_alpha"/>
</dbReference>
<dbReference type="CDD" id="cd03335">
    <property type="entry name" value="TCP1_alpha"/>
    <property type="match status" value="1"/>
</dbReference>
<dbReference type="InterPro" id="IPR002194">
    <property type="entry name" value="Chaperonin_TCP-1_CS"/>
</dbReference>
<dbReference type="InterPro" id="IPR002423">
    <property type="entry name" value="Cpn60/GroEL/TCP-1"/>
</dbReference>
<dbReference type="Pfam" id="PF00118">
    <property type="entry name" value="Cpn60_TCP1"/>
    <property type="match status" value="1"/>
</dbReference>
<dbReference type="NCBIfam" id="TIGR02340">
    <property type="entry name" value="chap_CCT_alpha"/>
    <property type="match status" value="1"/>
</dbReference>
<dbReference type="InterPro" id="IPR053374">
    <property type="entry name" value="TCP-1_chaperonin"/>
</dbReference>
<name>A0AA38Z1N6_VITRO</name>
<comment type="subcellular location">
    <subcellularLocation>
        <location evidence="1">Cytoplasm</location>
    </subcellularLocation>
</comment>
<dbReference type="InterPro" id="IPR027410">
    <property type="entry name" value="TCP-1-like_intermed_sf"/>
</dbReference>
<sequence>MAISAQTPDIMGERQSGQDVRSQNVVACQAVANIVKSSLGPVGLDKMLVDDIGDVTITNDGATILKMLEVEHPAAKVLVELAELQDREVGDGTTSVVIVAAELLKRANDLVRNKIHPTSIISGYRLAMREACKYVDEKLAVKVEKLGKDSLINCAKTSMSSKLIAGDSDFFANLVVDAVQAVKTTNARGEVKYPIKGINILKAHGKSAKDSYLLNGYALNTGRAAQGMPLRVAPARIACLDFNLQRTKMQLGVQVLVTDPRELEKIRQREADMTKERIEKLLKAGANVVLTTKGIDDMALKYFVEAGAIAVRRVRKDDMRHVAKATGATMVSTFADMEGEETFDSSLLGYADEVVEERIADDDVIMIKGTKTTSGVSLILRGANDYMLDEMDRALHDALSIVKRTLESNTVVAGGGAVEAALSVYLEYLATTLGSREQLAIAEFAESLLIIPKVLAVNAAKDATELVAKLRAYHHTAQTKADKKHLSSMGLDLLKGTVRNNLEAGVIEPAMSKVKILQVKAAKQLIFMIKFGFKRVQLKFLVCSLQQKQP</sequence>
<evidence type="ECO:0000256" key="3">
    <source>
        <dbReference type="ARBA" id="ARBA00014424"/>
    </source>
</evidence>
<dbReference type="PROSITE" id="PS00751">
    <property type="entry name" value="TCP1_2"/>
    <property type="match status" value="1"/>
</dbReference>
<dbReference type="PROSITE" id="PS00750">
    <property type="entry name" value="TCP1_1"/>
    <property type="match status" value="1"/>
</dbReference>
<dbReference type="SUPFAM" id="SSF54849">
    <property type="entry name" value="GroEL-intermediate domain like"/>
    <property type="match status" value="1"/>
</dbReference>
<evidence type="ECO:0000256" key="4">
    <source>
        <dbReference type="ARBA" id="ARBA00022490"/>
    </source>
</evidence>
<proteinExistence type="inferred from homology"/>
<reference evidence="11 12" key="1">
    <citation type="journal article" date="2023" name="BMC Biotechnol.">
        <title>Vitis rotundifolia cv Carlos genome sequencing.</title>
        <authorList>
            <person name="Huff M."/>
            <person name="Hulse-Kemp A."/>
            <person name="Scheffler B."/>
            <person name="Youngblood R."/>
            <person name="Simpson S."/>
            <person name="Babiker E."/>
            <person name="Staton M."/>
        </authorList>
    </citation>
    <scope>NUCLEOTIDE SEQUENCE [LARGE SCALE GENOMIC DNA]</scope>
    <source>
        <tissue evidence="11">Leaf</tissue>
    </source>
</reference>
<dbReference type="GO" id="GO:0005737">
    <property type="term" value="C:cytoplasm"/>
    <property type="evidence" value="ECO:0007669"/>
    <property type="project" value="UniProtKB-SubCell"/>
</dbReference>
<evidence type="ECO:0000256" key="5">
    <source>
        <dbReference type="ARBA" id="ARBA00022741"/>
    </source>
</evidence>
<dbReference type="NCBIfam" id="NF041082">
    <property type="entry name" value="thermosome_alpha"/>
    <property type="match status" value="1"/>
</dbReference>
<gene>
    <name evidence="11" type="ORF">PVL29_019841</name>
</gene>
<evidence type="ECO:0000256" key="7">
    <source>
        <dbReference type="ARBA" id="ARBA00023186"/>
    </source>
</evidence>
<protein>
    <recommendedName>
        <fullName evidence="3">T-complex protein 1 subunit alpha</fullName>
    </recommendedName>
    <alternativeName>
        <fullName evidence="9">CCT-alpha</fullName>
    </alternativeName>
</protein>
<dbReference type="SUPFAM" id="SSF52029">
    <property type="entry name" value="GroEL apical domain-like"/>
    <property type="match status" value="1"/>
</dbReference>
<evidence type="ECO:0000313" key="11">
    <source>
        <dbReference type="EMBL" id="KAJ9680644.1"/>
    </source>
</evidence>
<dbReference type="InterPro" id="IPR012715">
    <property type="entry name" value="Chap_CCT_alpha"/>
</dbReference>
<dbReference type="Proteomes" id="UP001168098">
    <property type="component" value="Unassembled WGS sequence"/>
</dbReference>
<dbReference type="InterPro" id="IPR017998">
    <property type="entry name" value="Chaperone_TCP-1"/>
</dbReference>
<evidence type="ECO:0000256" key="9">
    <source>
        <dbReference type="ARBA" id="ARBA00030049"/>
    </source>
</evidence>
<dbReference type="GO" id="GO:0140662">
    <property type="term" value="F:ATP-dependent protein folding chaperone"/>
    <property type="evidence" value="ECO:0007669"/>
    <property type="project" value="InterPro"/>
</dbReference>
<keyword evidence="7 10" id="KW-0143">Chaperone</keyword>